<feature type="domain" description="DUF3669" evidence="2">
    <location>
        <begin position="325"/>
        <end position="388"/>
    </location>
</feature>
<dbReference type="InterPro" id="IPR022137">
    <property type="entry name" value="Znf_prot_DUF3669"/>
</dbReference>
<gene>
    <name evidence="3" type="ORF">B0J11DRAFT_583567</name>
</gene>
<sequence>MSNLPGPKSRKERTGLDASEAESSRSPSLMEAMMANIQLEENLSSKATLKKFLSIRSVVSTTSSFADDQQSTVWNQGPYRRIGAGTCAYVVDIPGANQILKVAKHPGQSTDQLWEDYLAHNRVSFVFDKIGRSNIAVHVPKLFWFVSASDEAWWESNLPRFPKDDQNASNLLCAERILPLPRPIRHALIDEFCPQRIREKTKADPSSADCLVRLYLGKRRPRPSNFFQLRNFPMFLDQMESLGLDVISYAEQIAEALAVMHWAVGLDANDVEFVLGSSPAGTAFSVGTCNILPATHTPHQLKNTPRNTSTWSSHVNDFHKRIVHVWMFDFNRCRDFSKDDSGIDQLVHSFYINDPYYPRPLVSSQEDQELWKAFKNKYLLTSKKVNGNTDHPLALRFIYAVVAEQKKKMEAKSKVDD</sequence>
<protein>
    <submittedName>
        <fullName evidence="3">Zinc finger protein-domain-containing protein</fullName>
    </submittedName>
</protein>
<evidence type="ECO:0000313" key="4">
    <source>
        <dbReference type="Proteomes" id="UP000700596"/>
    </source>
</evidence>
<proteinExistence type="predicted"/>
<dbReference type="Proteomes" id="UP000700596">
    <property type="component" value="Unassembled WGS sequence"/>
</dbReference>
<comment type="caution">
    <text evidence="3">The sequence shown here is derived from an EMBL/GenBank/DDBJ whole genome shotgun (WGS) entry which is preliminary data.</text>
</comment>
<reference evidence="3" key="1">
    <citation type="journal article" date="2021" name="Nat. Commun.">
        <title>Genetic determinants of endophytism in the Arabidopsis root mycobiome.</title>
        <authorList>
            <person name="Mesny F."/>
            <person name="Miyauchi S."/>
            <person name="Thiergart T."/>
            <person name="Pickel B."/>
            <person name="Atanasova L."/>
            <person name="Karlsson M."/>
            <person name="Huettel B."/>
            <person name="Barry K.W."/>
            <person name="Haridas S."/>
            <person name="Chen C."/>
            <person name="Bauer D."/>
            <person name="Andreopoulos W."/>
            <person name="Pangilinan J."/>
            <person name="LaButti K."/>
            <person name="Riley R."/>
            <person name="Lipzen A."/>
            <person name="Clum A."/>
            <person name="Drula E."/>
            <person name="Henrissat B."/>
            <person name="Kohler A."/>
            <person name="Grigoriev I.V."/>
            <person name="Martin F.M."/>
            <person name="Hacquard S."/>
        </authorList>
    </citation>
    <scope>NUCLEOTIDE SEQUENCE</scope>
    <source>
        <strain evidence="3">MPI-CAGE-CH-0243</strain>
    </source>
</reference>
<feature type="region of interest" description="Disordered" evidence="1">
    <location>
        <begin position="1"/>
        <end position="27"/>
    </location>
</feature>
<dbReference type="EMBL" id="JAGMWT010000014">
    <property type="protein sequence ID" value="KAH7116859.1"/>
    <property type="molecule type" value="Genomic_DNA"/>
</dbReference>
<name>A0A9P9DCX1_9PLEO</name>
<keyword evidence="4" id="KW-1185">Reference proteome</keyword>
<accession>A0A9P9DCX1</accession>
<evidence type="ECO:0000313" key="3">
    <source>
        <dbReference type="EMBL" id="KAH7116859.1"/>
    </source>
</evidence>
<evidence type="ECO:0000256" key="1">
    <source>
        <dbReference type="SAM" id="MobiDB-lite"/>
    </source>
</evidence>
<dbReference type="PANTHER" id="PTHR40780">
    <property type="entry name" value="DUF3669 DOMAIN-CONTAINING PROTEIN"/>
    <property type="match status" value="1"/>
</dbReference>
<organism evidence="3 4">
    <name type="scientific">Dendryphion nanum</name>
    <dbReference type="NCBI Taxonomy" id="256645"/>
    <lineage>
        <taxon>Eukaryota</taxon>
        <taxon>Fungi</taxon>
        <taxon>Dikarya</taxon>
        <taxon>Ascomycota</taxon>
        <taxon>Pezizomycotina</taxon>
        <taxon>Dothideomycetes</taxon>
        <taxon>Pleosporomycetidae</taxon>
        <taxon>Pleosporales</taxon>
        <taxon>Torulaceae</taxon>
        <taxon>Dendryphion</taxon>
    </lineage>
</organism>
<dbReference type="AlphaFoldDB" id="A0A9P9DCX1"/>
<dbReference type="Pfam" id="PF12417">
    <property type="entry name" value="DUF3669"/>
    <property type="match status" value="1"/>
</dbReference>
<dbReference type="PANTHER" id="PTHR40780:SF2">
    <property type="entry name" value="DUF3669 DOMAIN-CONTAINING PROTEIN"/>
    <property type="match status" value="1"/>
</dbReference>
<evidence type="ECO:0000259" key="2">
    <source>
        <dbReference type="Pfam" id="PF12417"/>
    </source>
</evidence>
<dbReference type="OrthoDB" id="2993351at2759"/>